<reference evidence="3" key="2">
    <citation type="journal article" date="2021" name="PeerJ">
        <title>Extensive microbial diversity within the chicken gut microbiome revealed by metagenomics and culture.</title>
        <authorList>
            <person name="Gilroy R."/>
            <person name="Ravi A."/>
            <person name="Getino M."/>
            <person name="Pursley I."/>
            <person name="Horton D.L."/>
            <person name="Alikhan N.F."/>
            <person name="Baker D."/>
            <person name="Gharbi K."/>
            <person name="Hall N."/>
            <person name="Watson M."/>
            <person name="Adriaenssens E.M."/>
            <person name="Foster-Nyarko E."/>
            <person name="Jarju S."/>
            <person name="Secka A."/>
            <person name="Antonio M."/>
            <person name="Oren A."/>
            <person name="Chaudhuri R.R."/>
            <person name="La Ragione R."/>
            <person name="Hildebrand F."/>
            <person name="Pallen M.J."/>
        </authorList>
    </citation>
    <scope>NUCLEOTIDE SEQUENCE</scope>
    <source>
        <strain evidence="3">CHK147-3167</strain>
    </source>
</reference>
<dbReference type="SMART" id="SM00530">
    <property type="entry name" value="HTH_XRE"/>
    <property type="match status" value="1"/>
</dbReference>
<dbReference type="PANTHER" id="PTHR46558">
    <property type="entry name" value="TRACRIPTIONAL REGULATORY PROTEIN-RELATED-RELATED"/>
    <property type="match status" value="1"/>
</dbReference>
<gene>
    <name evidence="3" type="ORF">IAB27_02145</name>
</gene>
<evidence type="ECO:0000313" key="4">
    <source>
        <dbReference type="Proteomes" id="UP000886786"/>
    </source>
</evidence>
<dbReference type="PROSITE" id="PS50943">
    <property type="entry name" value="HTH_CROC1"/>
    <property type="match status" value="1"/>
</dbReference>
<evidence type="ECO:0000259" key="2">
    <source>
        <dbReference type="PROSITE" id="PS50943"/>
    </source>
</evidence>
<accession>A0A9D0ZQA4</accession>
<dbReference type="SUPFAM" id="SSF47413">
    <property type="entry name" value="lambda repressor-like DNA-binding domains"/>
    <property type="match status" value="1"/>
</dbReference>
<dbReference type="InterPro" id="IPR001387">
    <property type="entry name" value="Cro/C1-type_HTH"/>
</dbReference>
<dbReference type="GO" id="GO:0003677">
    <property type="term" value="F:DNA binding"/>
    <property type="evidence" value="ECO:0007669"/>
    <property type="project" value="UniProtKB-KW"/>
</dbReference>
<sequence>MLNEILKNARKQKKLTQTELANIIGVKPAEVSQYESGKRTPRFNVLIKILDTLDLSADVALGREQSVVSEEGDYSIRVSKKDLSILSAIKNYPELYKLLYENPERSSKVLNNNLSKLFPEE</sequence>
<feature type="domain" description="HTH cro/C1-type" evidence="2">
    <location>
        <begin position="6"/>
        <end position="60"/>
    </location>
</feature>
<name>A0A9D0ZQA4_9FIRM</name>
<dbReference type="Proteomes" id="UP000886786">
    <property type="component" value="Unassembled WGS sequence"/>
</dbReference>
<dbReference type="EMBL" id="DVFV01000041">
    <property type="protein sequence ID" value="HIQ90414.1"/>
    <property type="molecule type" value="Genomic_DNA"/>
</dbReference>
<evidence type="ECO:0000313" key="3">
    <source>
        <dbReference type="EMBL" id="HIQ90414.1"/>
    </source>
</evidence>
<organism evidence="3 4">
    <name type="scientific">Candidatus Coprosoma intestinipullorum</name>
    <dbReference type="NCBI Taxonomy" id="2840752"/>
    <lineage>
        <taxon>Bacteria</taxon>
        <taxon>Bacillati</taxon>
        <taxon>Bacillota</taxon>
        <taxon>Bacillota incertae sedis</taxon>
        <taxon>Candidatus Coprosoma</taxon>
    </lineage>
</organism>
<dbReference type="CDD" id="cd00093">
    <property type="entry name" value="HTH_XRE"/>
    <property type="match status" value="1"/>
</dbReference>
<proteinExistence type="predicted"/>
<dbReference type="Gene3D" id="1.10.260.40">
    <property type="entry name" value="lambda repressor-like DNA-binding domains"/>
    <property type="match status" value="1"/>
</dbReference>
<protein>
    <submittedName>
        <fullName evidence="3">Helix-turn-helix transcriptional regulator</fullName>
    </submittedName>
</protein>
<reference evidence="3" key="1">
    <citation type="submission" date="2020-10" db="EMBL/GenBank/DDBJ databases">
        <authorList>
            <person name="Gilroy R."/>
        </authorList>
    </citation>
    <scope>NUCLEOTIDE SEQUENCE</scope>
    <source>
        <strain evidence="3">CHK147-3167</strain>
    </source>
</reference>
<dbReference type="PANTHER" id="PTHR46558:SF11">
    <property type="entry name" value="HTH-TYPE TRANSCRIPTIONAL REGULATOR XRE"/>
    <property type="match status" value="1"/>
</dbReference>
<dbReference type="AlphaFoldDB" id="A0A9D0ZQA4"/>
<dbReference type="InterPro" id="IPR010982">
    <property type="entry name" value="Lambda_DNA-bd_dom_sf"/>
</dbReference>
<evidence type="ECO:0000256" key="1">
    <source>
        <dbReference type="ARBA" id="ARBA00023125"/>
    </source>
</evidence>
<dbReference type="Pfam" id="PF01381">
    <property type="entry name" value="HTH_3"/>
    <property type="match status" value="1"/>
</dbReference>
<comment type="caution">
    <text evidence="3">The sequence shown here is derived from an EMBL/GenBank/DDBJ whole genome shotgun (WGS) entry which is preliminary data.</text>
</comment>
<keyword evidence="1" id="KW-0238">DNA-binding</keyword>